<reference evidence="1 2" key="1">
    <citation type="submission" date="2018-04" db="EMBL/GenBank/DDBJ databases">
        <title>Genome sequencing of Flavobacterium sp. HYN0048.</title>
        <authorList>
            <person name="Yi H."/>
            <person name="Baek C."/>
        </authorList>
    </citation>
    <scope>NUCLEOTIDE SEQUENCE [LARGE SCALE GENOMIC DNA]</scope>
    <source>
        <strain evidence="1 2">HYN0048</strain>
    </source>
</reference>
<organism evidence="1 2">
    <name type="scientific">Flavobacterium magnum</name>
    <dbReference type="NCBI Taxonomy" id="2162713"/>
    <lineage>
        <taxon>Bacteria</taxon>
        <taxon>Pseudomonadati</taxon>
        <taxon>Bacteroidota</taxon>
        <taxon>Flavobacteriia</taxon>
        <taxon>Flavobacteriales</taxon>
        <taxon>Flavobacteriaceae</taxon>
        <taxon>Flavobacterium</taxon>
    </lineage>
</organism>
<dbReference type="KEGG" id="fmg:HYN48_05045"/>
<dbReference type="Gene3D" id="3.40.630.30">
    <property type="match status" value="1"/>
</dbReference>
<dbReference type="RefSeq" id="WP_108370088.1">
    <property type="nucleotide sequence ID" value="NZ_CP028811.1"/>
</dbReference>
<dbReference type="Proteomes" id="UP000244193">
    <property type="component" value="Chromosome"/>
</dbReference>
<evidence type="ECO:0008006" key="3">
    <source>
        <dbReference type="Google" id="ProtNLM"/>
    </source>
</evidence>
<gene>
    <name evidence="1" type="ORF">HYN48_05045</name>
</gene>
<name>A0A2S0RCY9_9FLAO</name>
<evidence type="ECO:0000313" key="2">
    <source>
        <dbReference type="Proteomes" id="UP000244193"/>
    </source>
</evidence>
<dbReference type="OrthoDB" id="5570877at2"/>
<protein>
    <recommendedName>
        <fullName evidence="3">N-acetyltransferase domain-containing protein</fullName>
    </recommendedName>
</protein>
<dbReference type="Pfam" id="PF13527">
    <property type="entry name" value="Acetyltransf_9"/>
    <property type="match status" value="1"/>
</dbReference>
<keyword evidence="2" id="KW-1185">Reference proteome</keyword>
<dbReference type="SUPFAM" id="SSF55729">
    <property type="entry name" value="Acyl-CoA N-acyltransferases (Nat)"/>
    <property type="match status" value="1"/>
</dbReference>
<dbReference type="EMBL" id="CP028811">
    <property type="protein sequence ID" value="AWA29504.1"/>
    <property type="molecule type" value="Genomic_DNA"/>
</dbReference>
<dbReference type="InterPro" id="IPR016181">
    <property type="entry name" value="Acyl_CoA_acyltransferase"/>
</dbReference>
<accession>A0A2S0RCY9</accession>
<proteinExistence type="predicted"/>
<dbReference type="AlphaFoldDB" id="A0A2S0RCY9"/>
<sequence length="310" mass="34753">MKTSTIKSFSEAHLSDFARLYHAVYRKNIAPSFIRAKFTRPDLGDRFFGFIAYDGTVPVSFFGAVPVLIGHGTQTERAAQAVDAMTHPQYRGRGLLAELARLTHEVLEKNGFTMIFGFPNQNSEHLLLDTLHWQFSQRMSGYYFRTGSGLFSRIINEIPILKNALRRKSAAQLLQYVTTALMPTGNDRSAVTTVRDAVHFDYKRFSGNFVIQAGGCIFWIKNGKKLVVGDFEADTSAAFQRGLSALKTICKKGGVSEIHFQVTAGSRKDLLLKSFPGAMQFDSWIIGYKNFNSSFPLEKLEFTLADVDIF</sequence>
<evidence type="ECO:0000313" key="1">
    <source>
        <dbReference type="EMBL" id="AWA29504.1"/>
    </source>
</evidence>